<reference evidence="2" key="1">
    <citation type="submission" date="2021-08" db="EMBL/GenBank/DDBJ databases">
        <title>Sphingopyxis panaciterrulae sp. nov., isolated from the surface water of the Yellow Sea.</title>
        <authorList>
            <person name="Gao Z."/>
            <person name="Zhang D."/>
            <person name="Zhang A."/>
        </authorList>
    </citation>
    <scope>NUCLEOTIDE SEQUENCE</scope>
    <source>
        <strain evidence="2">XHP0097</strain>
    </source>
</reference>
<evidence type="ECO:0008006" key="4">
    <source>
        <dbReference type="Google" id="ProtNLM"/>
    </source>
</evidence>
<evidence type="ECO:0000313" key="2">
    <source>
        <dbReference type="EMBL" id="MBY4636750.1"/>
    </source>
</evidence>
<feature type="transmembrane region" description="Helical" evidence="1">
    <location>
        <begin position="43"/>
        <end position="64"/>
    </location>
</feature>
<sequence>MTLTALAAAAMVAAALVHSLIGERRLLAPLLAGLEPQDFAVRAARFAWHATAVLMLLCAAAVAWSATPRGLVLLIGGGWLGTGLVNAAYLRLRHPMWLLLAGAGILTIAGAL</sequence>
<dbReference type="EMBL" id="JAILXK010000001">
    <property type="protein sequence ID" value="MBY4636750.1"/>
    <property type="molecule type" value="Genomic_DNA"/>
</dbReference>
<dbReference type="RefSeq" id="WP_222136112.1">
    <property type="nucleotide sequence ID" value="NZ_JAILXK010000001.1"/>
</dbReference>
<name>A0ABS7MCJ4_9SPHN</name>
<gene>
    <name evidence="2" type="ORF">K5P26_06300</name>
</gene>
<evidence type="ECO:0000313" key="3">
    <source>
        <dbReference type="Proteomes" id="UP001166571"/>
    </source>
</evidence>
<evidence type="ECO:0000256" key="1">
    <source>
        <dbReference type="SAM" id="Phobius"/>
    </source>
</evidence>
<keyword evidence="1" id="KW-0472">Membrane</keyword>
<organism evidence="2 3">
    <name type="scientific">Sphingopyxis jiangsuensis</name>
    <dbReference type="NCBI Taxonomy" id="2871171"/>
    <lineage>
        <taxon>Bacteria</taxon>
        <taxon>Pseudomonadati</taxon>
        <taxon>Pseudomonadota</taxon>
        <taxon>Alphaproteobacteria</taxon>
        <taxon>Sphingomonadales</taxon>
        <taxon>Sphingomonadaceae</taxon>
        <taxon>Sphingopyxis</taxon>
    </lineage>
</organism>
<protein>
    <recommendedName>
        <fullName evidence="4">DUF3325 domain-containing protein</fullName>
    </recommendedName>
</protein>
<keyword evidence="1" id="KW-1133">Transmembrane helix</keyword>
<comment type="caution">
    <text evidence="2">The sequence shown here is derived from an EMBL/GenBank/DDBJ whole genome shotgun (WGS) entry which is preliminary data.</text>
</comment>
<feature type="transmembrane region" description="Helical" evidence="1">
    <location>
        <begin position="71"/>
        <end position="89"/>
    </location>
</feature>
<dbReference type="Proteomes" id="UP001166571">
    <property type="component" value="Unassembled WGS sequence"/>
</dbReference>
<accession>A0ABS7MCJ4</accession>
<proteinExistence type="predicted"/>
<keyword evidence="1" id="KW-0812">Transmembrane</keyword>
<keyword evidence="3" id="KW-1185">Reference proteome</keyword>